<organism evidence="5 6">
    <name type="scientific">Neptuniibacter caesariensis</name>
    <dbReference type="NCBI Taxonomy" id="207954"/>
    <lineage>
        <taxon>Bacteria</taxon>
        <taxon>Pseudomonadati</taxon>
        <taxon>Pseudomonadota</taxon>
        <taxon>Gammaproteobacteria</taxon>
        <taxon>Oceanospirillales</taxon>
        <taxon>Oceanospirillaceae</taxon>
        <taxon>Neptuniibacter</taxon>
    </lineage>
</organism>
<keyword evidence="3" id="KW-1133">Transmembrane helix</keyword>
<dbReference type="EMBL" id="PDSH01000004">
    <property type="protein sequence ID" value="PIE25496.1"/>
    <property type="molecule type" value="Genomic_DNA"/>
</dbReference>
<feature type="domain" description="M23ase beta-sheet core" evidence="4">
    <location>
        <begin position="189"/>
        <end position="284"/>
    </location>
</feature>
<gene>
    <name evidence="5" type="ORF">CSA60_00390</name>
</gene>
<protein>
    <submittedName>
        <fullName evidence="5">Peptidase M23</fullName>
    </submittedName>
</protein>
<evidence type="ECO:0000313" key="6">
    <source>
        <dbReference type="Proteomes" id="UP000243469"/>
    </source>
</evidence>
<proteinExistence type="predicted"/>
<evidence type="ECO:0000256" key="2">
    <source>
        <dbReference type="SAM" id="Coils"/>
    </source>
</evidence>
<dbReference type="AlphaFoldDB" id="A0A2G6JPZ5"/>
<dbReference type="PANTHER" id="PTHR21666:SF289">
    <property type="entry name" value="L-ALA--D-GLU ENDOPEPTIDASE"/>
    <property type="match status" value="1"/>
</dbReference>
<dbReference type="Pfam" id="PF01551">
    <property type="entry name" value="Peptidase_M23"/>
    <property type="match status" value="1"/>
</dbReference>
<dbReference type="PANTHER" id="PTHR21666">
    <property type="entry name" value="PEPTIDASE-RELATED"/>
    <property type="match status" value="1"/>
</dbReference>
<comment type="caution">
    <text evidence="5">The sequence shown here is derived from an EMBL/GenBank/DDBJ whole genome shotgun (WGS) entry which is preliminary data.</text>
</comment>
<dbReference type="InterPro" id="IPR050570">
    <property type="entry name" value="Cell_wall_metabolism_enzyme"/>
</dbReference>
<keyword evidence="1" id="KW-0732">Signal</keyword>
<dbReference type="GO" id="GO:0004222">
    <property type="term" value="F:metalloendopeptidase activity"/>
    <property type="evidence" value="ECO:0007669"/>
    <property type="project" value="TreeGrafter"/>
</dbReference>
<dbReference type="Proteomes" id="UP000243469">
    <property type="component" value="Unassembled WGS sequence"/>
</dbReference>
<evidence type="ECO:0000313" key="5">
    <source>
        <dbReference type="EMBL" id="PIE25496.1"/>
    </source>
</evidence>
<evidence type="ECO:0000256" key="1">
    <source>
        <dbReference type="ARBA" id="ARBA00022729"/>
    </source>
</evidence>
<dbReference type="InterPro" id="IPR011055">
    <property type="entry name" value="Dup_hybrid_motif"/>
</dbReference>
<accession>A0A2G6JPZ5</accession>
<feature type="coiled-coil region" evidence="2">
    <location>
        <begin position="46"/>
        <end position="118"/>
    </location>
</feature>
<dbReference type="SUPFAM" id="SSF51261">
    <property type="entry name" value="Duplicated hybrid motif"/>
    <property type="match status" value="1"/>
</dbReference>
<feature type="transmembrane region" description="Helical" evidence="3">
    <location>
        <begin position="26"/>
        <end position="48"/>
    </location>
</feature>
<keyword evidence="3" id="KW-0812">Transmembrane</keyword>
<dbReference type="STRING" id="207954.MED92_02161"/>
<evidence type="ECO:0000259" key="4">
    <source>
        <dbReference type="Pfam" id="PF01551"/>
    </source>
</evidence>
<dbReference type="FunFam" id="2.70.70.10:FF:000006">
    <property type="entry name" value="M23 family peptidase"/>
    <property type="match status" value="1"/>
</dbReference>
<name>A0A2G6JPZ5_NEPCE</name>
<dbReference type="CDD" id="cd12797">
    <property type="entry name" value="M23_peptidase"/>
    <property type="match status" value="1"/>
</dbReference>
<dbReference type="InterPro" id="IPR016047">
    <property type="entry name" value="M23ase_b-sheet_dom"/>
</dbReference>
<sequence length="324" mass="36522">MRNKLVITLTTVYGSRQYTLNQLVKYLVLILLLMLALSFFVSNALLVVKTDDLADLEEDHEVLEESYEVLAENYELMVGSQQLYIDELKDLSLSVSSLQREKDQLEEENLRIGELNASLDNSLYGLQSLLGLTDEGKVDAHKAEELAIEANKRLFFLHSVPNGMPIQAIRITDKFGSRFHPVKKKRVAHHGIDFKANRGTPVYATADGVVEFGGYHKASGFGKLIILQHNFGFKTYFAHLDAVKVKSGEFVSKGQLIGKSGNTGLSTGPHLHYEIRHLFTPIDPEPFLSWNITNFDTLFTKVKGVKWASLKEMYPLNQHTQPLQ</sequence>
<keyword evidence="3" id="KW-0472">Membrane</keyword>
<dbReference type="Gene3D" id="2.70.70.10">
    <property type="entry name" value="Glucose Permease (Domain IIA)"/>
    <property type="match status" value="1"/>
</dbReference>
<keyword evidence="2" id="KW-0175">Coiled coil</keyword>
<reference evidence="5 6" key="1">
    <citation type="submission" date="2017-10" db="EMBL/GenBank/DDBJ databases">
        <title>Novel microbial diversity and functional potential in the marine mammal oral microbiome.</title>
        <authorList>
            <person name="Dudek N.K."/>
            <person name="Sun C.L."/>
            <person name="Burstein D."/>
            <person name="Kantor R.S."/>
            <person name="Aliaga Goltsman D.S."/>
            <person name="Bik E.M."/>
            <person name="Thomas B.C."/>
            <person name="Banfield J.F."/>
            <person name="Relman D.A."/>
        </authorList>
    </citation>
    <scope>NUCLEOTIDE SEQUENCE [LARGE SCALE GENOMIC DNA]</scope>
    <source>
        <strain evidence="5">DOLJORAL78_47_21</strain>
    </source>
</reference>
<evidence type="ECO:0000256" key="3">
    <source>
        <dbReference type="SAM" id="Phobius"/>
    </source>
</evidence>